<evidence type="ECO:0000313" key="2">
    <source>
        <dbReference type="Proteomes" id="UP000176998"/>
    </source>
</evidence>
<name>A0A1G4AMK2_9PEZI</name>
<accession>A0A1G4AMK2</accession>
<dbReference type="Proteomes" id="UP000176998">
    <property type="component" value="Unassembled WGS sequence"/>
</dbReference>
<comment type="caution">
    <text evidence="1">The sequence shown here is derived from an EMBL/GenBank/DDBJ whole genome shotgun (WGS) entry which is preliminary data.</text>
</comment>
<gene>
    <name evidence="1" type="ORF">CORC01_14286</name>
</gene>
<protein>
    <submittedName>
        <fullName evidence="1">C2H2 finger domain-containing protein</fullName>
    </submittedName>
</protein>
<dbReference type="STRING" id="1209926.A0A1G4AMK2"/>
<dbReference type="EMBL" id="MJBS01000264">
    <property type="protein sequence ID" value="OHE90409.1"/>
    <property type="molecule type" value="Genomic_DNA"/>
</dbReference>
<dbReference type="GeneID" id="34567407"/>
<organism evidence="1 2">
    <name type="scientific">Colletotrichum orchidophilum</name>
    <dbReference type="NCBI Taxonomy" id="1209926"/>
    <lineage>
        <taxon>Eukaryota</taxon>
        <taxon>Fungi</taxon>
        <taxon>Dikarya</taxon>
        <taxon>Ascomycota</taxon>
        <taxon>Pezizomycotina</taxon>
        <taxon>Sordariomycetes</taxon>
        <taxon>Hypocreomycetidae</taxon>
        <taxon>Glomerellales</taxon>
        <taxon>Glomerellaceae</taxon>
        <taxon>Colletotrichum</taxon>
    </lineage>
</organism>
<proteinExistence type="predicted"/>
<reference evidence="1 2" key="1">
    <citation type="submission" date="2016-09" db="EMBL/GenBank/DDBJ databases">
        <authorList>
            <person name="Capua I."/>
            <person name="De Benedictis P."/>
            <person name="Joannis T."/>
            <person name="Lombin L.H."/>
            <person name="Cattoli G."/>
        </authorList>
    </citation>
    <scope>NUCLEOTIDE SEQUENCE [LARGE SCALE GENOMIC DNA]</scope>
    <source>
        <strain evidence="1 2">IMI 309357</strain>
    </source>
</reference>
<sequence>MPKRRRTNVHTYDSDALFTAEVESDHYDDVFDTMDQKGGSGTDATDIDDLCDGDLDVEDQIRLFDGNIQSTEYWRRKVEAFNEDRFACQDYSPGTTVLLDAVEEQWRQAGFFHSDTSAPADWSGFCEI</sequence>
<dbReference type="OrthoDB" id="4851179at2759"/>
<evidence type="ECO:0000313" key="1">
    <source>
        <dbReference type="EMBL" id="OHE90409.1"/>
    </source>
</evidence>
<dbReference type="AlphaFoldDB" id="A0A1G4AMK2"/>
<keyword evidence="2" id="KW-1185">Reference proteome</keyword>
<dbReference type="RefSeq" id="XP_022467586.1">
    <property type="nucleotide sequence ID" value="XM_022625897.1"/>
</dbReference>